<dbReference type="InterPro" id="IPR001900">
    <property type="entry name" value="RNase_II/R"/>
</dbReference>
<feature type="domain" description="RNB" evidence="1">
    <location>
        <begin position="35"/>
        <end position="181"/>
    </location>
</feature>
<dbReference type="EMBL" id="CAXAQS010000054">
    <property type="protein sequence ID" value="CAK9249819.1"/>
    <property type="molecule type" value="Genomic_DNA"/>
</dbReference>
<dbReference type="InterPro" id="IPR050180">
    <property type="entry name" value="RNR_Ribonuclease"/>
</dbReference>
<dbReference type="Proteomes" id="UP001497444">
    <property type="component" value="Unassembled WGS sequence"/>
</dbReference>
<keyword evidence="3" id="KW-1185">Reference proteome</keyword>
<accession>A0ABP0V601</accession>
<dbReference type="PANTHER" id="PTHR23355:SF9">
    <property type="entry name" value="DIS3-LIKE EXONUCLEASE 2"/>
    <property type="match status" value="1"/>
</dbReference>
<name>A0ABP0V601_9BRYO</name>
<evidence type="ECO:0000313" key="3">
    <source>
        <dbReference type="Proteomes" id="UP001497444"/>
    </source>
</evidence>
<dbReference type="SMART" id="SM00955">
    <property type="entry name" value="RNB"/>
    <property type="match status" value="1"/>
</dbReference>
<gene>
    <name evidence="2" type="ORF">CSSPJE1EN1_LOCUS25197</name>
</gene>
<comment type="caution">
    <text evidence="2">The sequence shown here is derived from an EMBL/GenBank/DDBJ whole genome shotgun (WGS) entry which is preliminary data.</text>
</comment>
<dbReference type="Pfam" id="PF00773">
    <property type="entry name" value="RNB"/>
    <property type="match status" value="1"/>
</dbReference>
<proteinExistence type="predicted"/>
<dbReference type="InterPro" id="IPR012340">
    <property type="entry name" value="NA-bd_OB-fold"/>
</dbReference>
<evidence type="ECO:0000313" key="2">
    <source>
        <dbReference type="EMBL" id="CAK9249819.1"/>
    </source>
</evidence>
<dbReference type="PANTHER" id="PTHR23355">
    <property type="entry name" value="RIBONUCLEASE"/>
    <property type="match status" value="1"/>
</dbReference>
<protein>
    <recommendedName>
        <fullName evidence="1">RNB domain-containing protein</fullName>
    </recommendedName>
</protein>
<reference evidence="2" key="1">
    <citation type="submission" date="2024-02" db="EMBL/GenBank/DDBJ databases">
        <authorList>
            <consortium name="ELIXIR-Norway"/>
            <consortium name="Elixir Norway"/>
        </authorList>
    </citation>
    <scope>NUCLEOTIDE SEQUENCE</scope>
</reference>
<organism evidence="2 3">
    <name type="scientific">Sphagnum jensenii</name>
    <dbReference type="NCBI Taxonomy" id="128206"/>
    <lineage>
        <taxon>Eukaryota</taxon>
        <taxon>Viridiplantae</taxon>
        <taxon>Streptophyta</taxon>
        <taxon>Embryophyta</taxon>
        <taxon>Bryophyta</taxon>
        <taxon>Sphagnophytina</taxon>
        <taxon>Sphagnopsida</taxon>
        <taxon>Sphagnales</taxon>
        <taxon>Sphagnaceae</taxon>
        <taxon>Sphagnum</taxon>
    </lineage>
</organism>
<sequence length="182" mass="21271">MIAAEFSLIEEHSEDSEREARDKKLEVPGKDLIGREDLRQMPFITIDGETARDFDDAIFVEKEKSGYILWVGIADLLRKVRQERGSIDFDLPEAELKVRPTGEVISILERPRIEAHRLIEEFMIAANEAVTEWALARDGHFCTAFMRSRPRMLLRSFRNSPQLWVFPLPPRVRLHQRSWRIS</sequence>
<dbReference type="SUPFAM" id="SSF50249">
    <property type="entry name" value="Nucleic acid-binding proteins"/>
    <property type="match status" value="1"/>
</dbReference>
<evidence type="ECO:0000259" key="1">
    <source>
        <dbReference type="SMART" id="SM00955"/>
    </source>
</evidence>